<evidence type="ECO:0000256" key="1">
    <source>
        <dbReference type="SAM" id="Phobius"/>
    </source>
</evidence>
<proteinExistence type="predicted"/>
<keyword evidence="1" id="KW-1133">Transmembrane helix</keyword>
<evidence type="ECO:0000313" key="2">
    <source>
        <dbReference type="EMBL" id="OIP41913.1"/>
    </source>
</evidence>
<protein>
    <submittedName>
        <fullName evidence="2">Acid phosphatase</fullName>
    </submittedName>
</protein>
<dbReference type="AlphaFoldDB" id="A0A1J5E0P1"/>
<gene>
    <name evidence="2" type="ORF">AUJ95_02460</name>
</gene>
<reference evidence="2 3" key="1">
    <citation type="journal article" date="2016" name="Environ. Microbiol.">
        <title>Genomic resolution of a cold subsurface aquifer community provides metabolic insights for novel microbes adapted to high CO concentrations.</title>
        <authorList>
            <person name="Probst A.J."/>
            <person name="Castelle C.J."/>
            <person name="Singh A."/>
            <person name="Brown C.T."/>
            <person name="Anantharaman K."/>
            <person name="Sharon I."/>
            <person name="Hug L.A."/>
            <person name="Burstein D."/>
            <person name="Emerson J.B."/>
            <person name="Thomas B.C."/>
            <person name="Banfield J.F."/>
        </authorList>
    </citation>
    <scope>NUCLEOTIDE SEQUENCE [LARGE SCALE GENOMIC DNA]</scope>
    <source>
        <strain evidence="2">CG2_30_40_21</strain>
    </source>
</reference>
<dbReference type="PANTHER" id="PTHR31446">
    <property type="entry name" value="ACID PHOSPHATASE/VANADIUM-DEPENDENT HALOPEROXIDASE-RELATED PROTEIN"/>
    <property type="match status" value="1"/>
</dbReference>
<comment type="caution">
    <text evidence="2">The sequence shown here is derived from an EMBL/GenBank/DDBJ whole genome shotgun (WGS) entry which is preliminary data.</text>
</comment>
<dbReference type="PANTHER" id="PTHR31446:SF29">
    <property type="entry name" value="ACID PHOSPHATASE_VANADIUM-DEPENDENT HALOPEROXIDASE-RELATED PROTEIN"/>
    <property type="match status" value="1"/>
</dbReference>
<name>A0A1J5E0P1_9BACT</name>
<feature type="transmembrane region" description="Helical" evidence="1">
    <location>
        <begin position="13"/>
        <end position="31"/>
    </location>
</feature>
<dbReference type="SUPFAM" id="SSF48317">
    <property type="entry name" value="Acid phosphatase/Vanadium-dependent haloperoxidase"/>
    <property type="match status" value="1"/>
</dbReference>
<accession>A0A1J5E0P1</accession>
<dbReference type="Proteomes" id="UP000183085">
    <property type="component" value="Unassembled WGS sequence"/>
</dbReference>
<dbReference type="EMBL" id="MNYI01000066">
    <property type="protein sequence ID" value="OIP41913.1"/>
    <property type="molecule type" value="Genomic_DNA"/>
</dbReference>
<organism evidence="2 3">
    <name type="scientific">Candidatus Desantisbacteria bacterium CG2_30_40_21</name>
    <dbReference type="NCBI Taxonomy" id="1817895"/>
    <lineage>
        <taxon>Bacteria</taxon>
        <taxon>Candidatus Desantisiibacteriota</taxon>
    </lineage>
</organism>
<feature type="transmembrane region" description="Helical" evidence="1">
    <location>
        <begin position="125"/>
        <end position="147"/>
    </location>
</feature>
<keyword evidence="1" id="KW-0472">Membrane</keyword>
<dbReference type="STRING" id="1817895.AUJ95_02460"/>
<dbReference type="InterPro" id="IPR003832">
    <property type="entry name" value="DUF212"/>
</dbReference>
<sequence length="148" mass="16099">MSNNIFVMLKNEIFLSAFLAWLVAQLLKVIIYAARNKKFNFKLLLGSGGMPSSHSATVMALATAIGRTQGWESPMWIVTLTFAIIIMTDAVGVRRAVGQQATILNKMLDEFCTDGKIGETRLKELLGHTPVEVIVGALLGIGMAIVFT</sequence>
<feature type="transmembrane region" description="Helical" evidence="1">
    <location>
        <begin position="77"/>
        <end position="97"/>
    </location>
</feature>
<dbReference type="Pfam" id="PF02681">
    <property type="entry name" value="DUF212"/>
    <property type="match status" value="1"/>
</dbReference>
<keyword evidence="1" id="KW-0812">Transmembrane</keyword>
<evidence type="ECO:0000313" key="3">
    <source>
        <dbReference type="Proteomes" id="UP000183085"/>
    </source>
</evidence>
<dbReference type="InterPro" id="IPR036938">
    <property type="entry name" value="PAP2/HPO_sf"/>
</dbReference>